<dbReference type="PANTHER" id="PTHR42972:SF9">
    <property type="entry name" value="PEPTIDASE S9 PROLYL OLIGOPEPTIDASE CATALYTIC DOMAIN-CONTAINING PROTEIN"/>
    <property type="match status" value="1"/>
</dbReference>
<keyword evidence="2" id="KW-1185">Reference proteome</keyword>
<dbReference type="OrthoDB" id="449091at2759"/>
<dbReference type="AlphaFoldDB" id="A0A433DJX3"/>
<accession>A0A433DJX3</accession>
<name>A0A433DJX3_9FUNG</name>
<evidence type="ECO:0000313" key="1">
    <source>
        <dbReference type="EMBL" id="RUP51139.1"/>
    </source>
</evidence>
<reference evidence="1 2" key="1">
    <citation type="journal article" date="2018" name="New Phytol.">
        <title>Phylogenomics of Endogonaceae and evolution of mycorrhizas within Mucoromycota.</title>
        <authorList>
            <person name="Chang Y."/>
            <person name="Desiro A."/>
            <person name="Na H."/>
            <person name="Sandor L."/>
            <person name="Lipzen A."/>
            <person name="Clum A."/>
            <person name="Barry K."/>
            <person name="Grigoriev I.V."/>
            <person name="Martin F.M."/>
            <person name="Stajich J.E."/>
            <person name="Smith M.E."/>
            <person name="Bonito G."/>
            <person name="Spatafora J.W."/>
        </authorList>
    </citation>
    <scope>NUCLEOTIDE SEQUENCE [LARGE SCALE GENOMIC DNA]</scope>
    <source>
        <strain evidence="1 2">GMNB39</strain>
    </source>
</reference>
<protein>
    <submittedName>
        <fullName evidence="1">Uncharacterized protein</fullName>
    </submittedName>
</protein>
<dbReference type="EMBL" id="RBNI01000931">
    <property type="protein sequence ID" value="RUP51139.1"/>
    <property type="molecule type" value="Genomic_DNA"/>
</dbReference>
<dbReference type="PANTHER" id="PTHR42972">
    <property type="entry name" value="TOL-PAL SYSTEM PROTEIN TOLB"/>
    <property type="match status" value="1"/>
</dbReference>
<sequence length="572" mass="63724">MTRNSRFVSASFLQTMALAVPAALATLLFLYLTPLTFAFVSDSISADQTMLQAPTIRSFVPQLWEVLGPFPTGMREQDFGADPLEAFGGFANLPFSIVDRYPSELADNGTVGWFTIKTGTDGKTVGPIPFKGVRWSFNQLSQGWAVNQFQAWARSRIVLARATTLRIQCTSVGDFHVGVRLFSGDWYGYGVTAHTLRLPAGKHEFRVRIVNEIRIFGGTVPPTIVFRCEIEEVADEVKACMREKAVVVPDVVEGVLAGRYVSVTVENLRTEVGNEGWMDVVRVEVDGKDSDSVKFYAVPAHPNSFPLRLAPSQSRPLVLEINFTSSPLFSSGTTLSTRLKIYLRSSDGTFTVLFTPLILTRRTWGEAFKFTFLDFDGTKPRSFNHTFFILPKSTIQTPKTTTKAMAIPPRKLFRPSTDSSIPPPIVVALHGAGVEAESSFWTGAYRRQKAAWILYPTGRTPWGFDWHGPSHLNVQSALRALVKMPQVFAKLEFGGGSWAVGEEGRSHRTNTDRRELIPSIDHRSADSRIQGIATVARVHGTWLAISQTRQLQVYIMWIWHDFIFGILPLLTL</sequence>
<dbReference type="Proteomes" id="UP000268093">
    <property type="component" value="Unassembled WGS sequence"/>
</dbReference>
<organism evidence="1 2">
    <name type="scientific">Jimgerdemannia flammicorona</name>
    <dbReference type="NCBI Taxonomy" id="994334"/>
    <lineage>
        <taxon>Eukaryota</taxon>
        <taxon>Fungi</taxon>
        <taxon>Fungi incertae sedis</taxon>
        <taxon>Mucoromycota</taxon>
        <taxon>Mucoromycotina</taxon>
        <taxon>Endogonomycetes</taxon>
        <taxon>Endogonales</taxon>
        <taxon>Endogonaceae</taxon>
        <taxon>Jimgerdemannia</taxon>
    </lineage>
</organism>
<evidence type="ECO:0000313" key="2">
    <source>
        <dbReference type="Proteomes" id="UP000268093"/>
    </source>
</evidence>
<gene>
    <name evidence="1" type="ORF">BC936DRAFT_149748</name>
</gene>
<comment type="caution">
    <text evidence="1">The sequence shown here is derived from an EMBL/GenBank/DDBJ whole genome shotgun (WGS) entry which is preliminary data.</text>
</comment>
<proteinExistence type="predicted"/>